<dbReference type="Proteomes" id="UP000034416">
    <property type="component" value="Unassembled WGS sequence"/>
</dbReference>
<evidence type="ECO:0000313" key="2">
    <source>
        <dbReference type="EMBL" id="KKB98563.1"/>
    </source>
</evidence>
<dbReference type="Pfam" id="PF12728">
    <property type="entry name" value="HTH_17"/>
    <property type="match status" value="1"/>
</dbReference>
<dbReference type="InterPro" id="IPR041657">
    <property type="entry name" value="HTH_17"/>
</dbReference>
<evidence type="ECO:0000313" key="3">
    <source>
        <dbReference type="EMBL" id="OQZ94081.1"/>
    </source>
</evidence>
<keyword evidence="3" id="KW-0238">DNA-binding</keyword>
<dbReference type="AlphaFoldDB" id="A0A0F5MUR4"/>
<dbReference type="STRING" id="342002.BST15_17160"/>
<feature type="domain" description="Helix-turn-helix" evidence="1">
    <location>
        <begin position="19"/>
        <end position="70"/>
    </location>
</feature>
<reference evidence="5" key="1">
    <citation type="submission" date="2015-04" db="EMBL/GenBank/DDBJ databases">
        <title>Genome sequence of Mycobacterium arupense GUC1.</title>
        <authorList>
            <person name="Greninger A.L."/>
            <person name="Cunningham G."/>
            <person name="Chiu C.Y."/>
            <person name="Miller S."/>
        </authorList>
    </citation>
    <scope>NUCLEOTIDE SEQUENCE [LARGE SCALE GENOMIC DNA]</scope>
    <source>
        <strain evidence="5">GUC1</strain>
    </source>
</reference>
<protein>
    <submittedName>
        <fullName evidence="3">DNA-binding protein</fullName>
    </submittedName>
    <submittedName>
        <fullName evidence="2">Transcriptional regulator</fullName>
    </submittedName>
</protein>
<accession>A0A0F5MUR4</accession>
<evidence type="ECO:0000313" key="4">
    <source>
        <dbReference type="EMBL" id="TXI60027.1"/>
    </source>
</evidence>
<reference evidence="2" key="2">
    <citation type="submission" date="2015-04" db="EMBL/GenBank/DDBJ databases">
        <title>Genome sequence of Mycobacterium arupense strain GUC1.</title>
        <authorList>
            <person name="Greninger A.L."/>
            <person name="Cunningham G."/>
            <person name="Chiu C.Y."/>
            <person name="Miller S."/>
        </authorList>
    </citation>
    <scope>NUCLEOTIDE SEQUENCE</scope>
    <source>
        <strain evidence="2">GUC1</strain>
    </source>
</reference>
<dbReference type="PATRIC" id="fig|342002.3.peg.3298"/>
<sequence length="82" mass="9220">MRYQHRTAKGASVADGDLLHTKQVEQEYGINAGTLRFWRSTDQGPASFTLGPRGRVVYRRSEIERWLAEQEQATRRGGGDAA</sequence>
<keyword evidence="6" id="KW-1185">Reference proteome</keyword>
<dbReference type="InterPro" id="IPR009061">
    <property type="entry name" value="DNA-bd_dom_put_sf"/>
</dbReference>
<dbReference type="EMBL" id="SSGD01000008">
    <property type="protein sequence ID" value="TXI60027.1"/>
    <property type="molecule type" value="Genomic_DNA"/>
</dbReference>
<evidence type="ECO:0000313" key="6">
    <source>
        <dbReference type="Proteomes" id="UP000192327"/>
    </source>
</evidence>
<dbReference type="OrthoDB" id="4330189at2"/>
<evidence type="ECO:0000313" key="7">
    <source>
        <dbReference type="Proteomes" id="UP000321797"/>
    </source>
</evidence>
<evidence type="ECO:0000313" key="5">
    <source>
        <dbReference type="Proteomes" id="UP000034416"/>
    </source>
</evidence>
<dbReference type="EMBL" id="MVHH01000047">
    <property type="protein sequence ID" value="OQZ94081.1"/>
    <property type="molecule type" value="Genomic_DNA"/>
</dbReference>
<name>A0A0F5MUR4_9MYCO</name>
<evidence type="ECO:0000259" key="1">
    <source>
        <dbReference type="Pfam" id="PF12728"/>
    </source>
</evidence>
<organism evidence="2 5">
    <name type="scientific">Mycolicibacter arupensis</name>
    <dbReference type="NCBI Taxonomy" id="342002"/>
    <lineage>
        <taxon>Bacteria</taxon>
        <taxon>Bacillati</taxon>
        <taxon>Actinomycetota</taxon>
        <taxon>Actinomycetes</taxon>
        <taxon>Mycobacteriales</taxon>
        <taxon>Mycobacteriaceae</taxon>
        <taxon>Mycolicibacter</taxon>
    </lineage>
</organism>
<proteinExistence type="predicted"/>
<reference evidence="4 7" key="4">
    <citation type="submission" date="2018-09" db="EMBL/GenBank/DDBJ databases">
        <title>Metagenome Assembled Genomes from an Advanced Water Purification Facility.</title>
        <authorList>
            <person name="Stamps B.W."/>
            <person name="Spear J.R."/>
        </authorList>
    </citation>
    <scope>NUCLEOTIDE SEQUENCE [LARGE SCALE GENOMIC DNA]</scope>
    <source>
        <strain evidence="4">Bin_29_2</strain>
    </source>
</reference>
<dbReference type="EMBL" id="LASW01000065">
    <property type="protein sequence ID" value="KKB98563.1"/>
    <property type="molecule type" value="Genomic_DNA"/>
</dbReference>
<dbReference type="GO" id="GO:0003677">
    <property type="term" value="F:DNA binding"/>
    <property type="evidence" value="ECO:0007669"/>
    <property type="project" value="UniProtKB-KW"/>
</dbReference>
<comment type="caution">
    <text evidence="2">The sequence shown here is derived from an EMBL/GenBank/DDBJ whole genome shotgun (WGS) entry which is preliminary data.</text>
</comment>
<gene>
    <name evidence="3" type="ORF">BST15_17160</name>
    <name evidence="4" type="ORF">E6Q54_01495</name>
    <name evidence="2" type="ORF">WR43_13890</name>
</gene>
<reference evidence="3 6" key="3">
    <citation type="submission" date="2016-12" db="EMBL/GenBank/DDBJ databases">
        <title>The new phylogeny of genus Mycobacterium.</title>
        <authorList>
            <person name="Tortoli E."/>
            <person name="Trovato A."/>
            <person name="Cirillo D.M."/>
        </authorList>
    </citation>
    <scope>NUCLEOTIDE SEQUENCE [LARGE SCALE GENOMIC DNA]</scope>
    <source>
        <strain evidence="3 6">DSM 44942</strain>
    </source>
</reference>
<dbReference type="Proteomes" id="UP000192327">
    <property type="component" value="Unassembled WGS sequence"/>
</dbReference>
<dbReference type="SUPFAM" id="SSF46955">
    <property type="entry name" value="Putative DNA-binding domain"/>
    <property type="match status" value="1"/>
</dbReference>
<dbReference type="Proteomes" id="UP000321797">
    <property type="component" value="Unassembled WGS sequence"/>
</dbReference>